<dbReference type="GO" id="GO:0004190">
    <property type="term" value="F:aspartic-type endopeptidase activity"/>
    <property type="evidence" value="ECO:0007669"/>
    <property type="project" value="UniProtKB-EC"/>
</dbReference>
<keyword evidence="7 9" id="KW-1133">Transmembrane helix</keyword>
<keyword evidence="4 9" id="KW-0812">Transmembrane</keyword>
<evidence type="ECO:0000256" key="11">
    <source>
        <dbReference type="RuleBase" id="RU004181"/>
    </source>
</evidence>
<evidence type="ECO:0000313" key="13">
    <source>
        <dbReference type="Proteomes" id="UP001327459"/>
    </source>
</evidence>
<feature type="active site" evidence="9">
    <location>
        <position position="121"/>
    </location>
</feature>
<keyword evidence="2 9" id="KW-1003">Cell membrane</keyword>
<dbReference type="PANTHER" id="PTHR33695">
    <property type="entry name" value="LIPOPROTEIN SIGNAL PEPTIDASE"/>
    <property type="match status" value="1"/>
</dbReference>
<evidence type="ECO:0000256" key="4">
    <source>
        <dbReference type="ARBA" id="ARBA00022692"/>
    </source>
</evidence>
<dbReference type="Proteomes" id="UP001327459">
    <property type="component" value="Chromosome"/>
</dbReference>
<comment type="subcellular location">
    <subcellularLocation>
        <location evidence="9">Cell membrane</location>
        <topology evidence="9">Multi-pass membrane protein</topology>
    </subcellularLocation>
</comment>
<accession>A0ABZ0YXV9</accession>
<dbReference type="EC" id="3.4.23.36" evidence="9"/>
<keyword evidence="5 9" id="KW-0064">Aspartyl protease</keyword>
<protein>
    <recommendedName>
        <fullName evidence="9">Lipoprotein signal peptidase</fullName>
        <ecNumber evidence="9">3.4.23.36</ecNumber>
    </recommendedName>
    <alternativeName>
        <fullName evidence="9">Prolipoprotein signal peptidase</fullName>
    </alternativeName>
    <alternativeName>
        <fullName evidence="9">Signal peptidase II</fullName>
        <shortName evidence="9">SPase II</shortName>
    </alternativeName>
</protein>
<gene>
    <name evidence="9 12" type="primary">lspA</name>
    <name evidence="12" type="ORF">SR882_01450</name>
</gene>
<evidence type="ECO:0000256" key="8">
    <source>
        <dbReference type="ARBA" id="ARBA00023136"/>
    </source>
</evidence>
<evidence type="ECO:0000256" key="1">
    <source>
        <dbReference type="ARBA" id="ARBA00006139"/>
    </source>
</evidence>
<name>A0ABZ0YXV9_9GAMM</name>
<dbReference type="RefSeq" id="WP_322521584.1">
    <property type="nucleotide sequence ID" value="NZ_CP140153.1"/>
</dbReference>
<keyword evidence="6 9" id="KW-0378">Hydrolase</keyword>
<feature type="transmembrane region" description="Helical" evidence="9">
    <location>
        <begin position="97"/>
        <end position="118"/>
    </location>
</feature>
<dbReference type="PANTHER" id="PTHR33695:SF1">
    <property type="entry name" value="LIPOPROTEIN SIGNAL PEPTIDASE"/>
    <property type="match status" value="1"/>
</dbReference>
<feature type="transmembrane region" description="Helical" evidence="9">
    <location>
        <begin position="130"/>
        <end position="151"/>
    </location>
</feature>
<keyword evidence="3 9" id="KW-0645">Protease</keyword>
<feature type="transmembrane region" description="Helical" evidence="9">
    <location>
        <begin position="68"/>
        <end position="90"/>
    </location>
</feature>
<sequence>MSIDKANLRWLWLSLGVLVGDQLTKWAALVGLTYARPVEVLPFFDLTLLYNTGAAFSFLADHDGWQRWFFVFLAVVITVALLAWLAFVAIRDGRIKAGITLLIGGALGNVIDRVLYGHVVDFLDFHVAGWHWPAFNIADAAITIGVALIIWAELRPADRETASDE</sequence>
<dbReference type="NCBIfam" id="TIGR00077">
    <property type="entry name" value="lspA"/>
    <property type="match status" value="1"/>
</dbReference>
<evidence type="ECO:0000256" key="2">
    <source>
        <dbReference type="ARBA" id="ARBA00022475"/>
    </source>
</evidence>
<feature type="active site" evidence="9">
    <location>
        <position position="139"/>
    </location>
</feature>
<dbReference type="PROSITE" id="PS00855">
    <property type="entry name" value="SPASE_II"/>
    <property type="match status" value="1"/>
</dbReference>
<evidence type="ECO:0000256" key="5">
    <source>
        <dbReference type="ARBA" id="ARBA00022750"/>
    </source>
</evidence>
<feature type="transmembrane region" description="Helical" evidence="9">
    <location>
        <begin position="12"/>
        <end position="35"/>
    </location>
</feature>
<comment type="function">
    <text evidence="9 10">This protein specifically catalyzes the removal of signal peptides from prolipoproteins.</text>
</comment>
<keyword evidence="8 9" id="KW-0472">Membrane</keyword>
<evidence type="ECO:0000256" key="7">
    <source>
        <dbReference type="ARBA" id="ARBA00022989"/>
    </source>
</evidence>
<dbReference type="InterPro" id="IPR001872">
    <property type="entry name" value="Peptidase_A8"/>
</dbReference>
<evidence type="ECO:0000256" key="3">
    <source>
        <dbReference type="ARBA" id="ARBA00022670"/>
    </source>
</evidence>
<evidence type="ECO:0000256" key="10">
    <source>
        <dbReference type="RuleBase" id="RU000594"/>
    </source>
</evidence>
<dbReference type="PRINTS" id="PR00781">
    <property type="entry name" value="LIPOSIGPTASE"/>
</dbReference>
<dbReference type="Pfam" id="PF01252">
    <property type="entry name" value="Peptidase_A8"/>
    <property type="match status" value="1"/>
</dbReference>
<evidence type="ECO:0000256" key="6">
    <source>
        <dbReference type="ARBA" id="ARBA00022801"/>
    </source>
</evidence>
<proteinExistence type="inferred from homology"/>
<dbReference type="EMBL" id="CP140153">
    <property type="protein sequence ID" value="WQH16593.1"/>
    <property type="molecule type" value="Genomic_DNA"/>
</dbReference>
<keyword evidence="13" id="KW-1185">Reference proteome</keyword>
<reference evidence="12 13" key="1">
    <citation type="submission" date="2023-11" db="EMBL/GenBank/DDBJ databases">
        <title>MicrobeMod: A computational toolkit for identifying prokaryotic methylation and restriction-modification with nanopore sequencing.</title>
        <authorList>
            <person name="Crits-Christoph A."/>
            <person name="Kang S.C."/>
            <person name="Lee H."/>
            <person name="Ostrov N."/>
        </authorList>
    </citation>
    <scope>NUCLEOTIDE SEQUENCE [LARGE SCALE GENOMIC DNA]</scope>
    <source>
        <strain evidence="12 13">ATCC 49870</strain>
    </source>
</reference>
<organism evidence="12 13">
    <name type="scientific">Guyparkeria halophila</name>
    <dbReference type="NCBI Taxonomy" id="47960"/>
    <lineage>
        <taxon>Bacteria</taxon>
        <taxon>Pseudomonadati</taxon>
        <taxon>Pseudomonadota</taxon>
        <taxon>Gammaproteobacteria</taxon>
        <taxon>Chromatiales</taxon>
        <taxon>Thioalkalibacteraceae</taxon>
        <taxon>Guyparkeria</taxon>
    </lineage>
</organism>
<evidence type="ECO:0000313" key="12">
    <source>
        <dbReference type="EMBL" id="WQH16593.1"/>
    </source>
</evidence>
<dbReference type="HAMAP" id="MF_00161">
    <property type="entry name" value="LspA"/>
    <property type="match status" value="1"/>
</dbReference>
<comment type="similarity">
    <text evidence="1 9 11">Belongs to the peptidase A8 family.</text>
</comment>
<comment type="pathway">
    <text evidence="9">Protein modification; lipoprotein biosynthesis (signal peptide cleavage).</text>
</comment>
<comment type="catalytic activity">
    <reaction evidence="9 10">
        <text>Release of signal peptides from bacterial membrane prolipoproteins. Hydrolyzes -Xaa-Yaa-Zaa-|-(S,diacylglyceryl)Cys-, in which Xaa is hydrophobic (preferably Leu), and Yaa (Ala or Ser) and Zaa (Gly or Ala) have small, neutral side chains.</text>
        <dbReference type="EC" id="3.4.23.36"/>
    </reaction>
</comment>
<evidence type="ECO:0000256" key="9">
    <source>
        <dbReference type="HAMAP-Rule" id="MF_00161"/>
    </source>
</evidence>